<dbReference type="Pfam" id="PF18803">
    <property type="entry name" value="CxC2"/>
    <property type="match status" value="1"/>
</dbReference>
<dbReference type="InterPro" id="IPR041457">
    <property type="entry name" value="CxC2_KDZ-assoc"/>
</dbReference>
<evidence type="ECO:0000259" key="1">
    <source>
        <dbReference type="Pfam" id="PF18803"/>
    </source>
</evidence>
<sequence length="1000" mass="113638">MLDCTNTRYRETQLYSDVDEELLEKEEQAKKKKASWSVSTLLEEWLLQHQDKFMDEFMRLEGSPLLTCFPQCVSCATSMATFRCTDCFAESLFCQGCLLSFHCREPFHRVQHWTAHFTWVSLKELGAVFHLGHNYGSPCTLPSSPTPLTVFDVTGVHTINITYCECDPNSFGIPHVQLLRARWFPATWRWPSTAFTFRLLNFVHKLQSNCKVNLFDFHATITAMSDNAGLGKPLFRYNELSLVFRIYVYLRQLRRGGCANIVGGLSSLPDGALAVECPACPQPGRNIELTKAGLVTRPPMFETMYLSMDANFKLKQKERGFSDPPLANGYAYMVSNKQLLEHLAHCKESKVLKDEVAMLSPASEASIVLDTDSNGQPAWSTYRKGNGMPTWTLRCSLRFFLLSVQASNVFLSLMTLAASGRRIFRNVSVYAISSSFELLSLSYWRVVIPKFHLAGHGKDCQLQFNINFTKGAARMSGEMVESGWAQSGPMAIWSRENGPFARRAVLDDHWGAENWRKVRQLRFSLLKNLQKASGCLSVETLADWNKMQKDFDQNITKPNPYEEPEAFVTMTSLKKQLNEDDRWDSRQGRSPPHTVTASAFIMSALQIEERQRDLRLKEQEAIKANTVAGGLAENRKLLAKDIREFQVIQKVYMPGLSHLLDESDNDSRLDTRPELFKLRLPSQLSPHNSDDALAEIRRLRRLFQGLSDQSKKHIANTQHTVTRARGTFEWYKACISRFATLYRQARRVLITLDPTGEVTKWTSRLLELDDTDIRGPGREEDERSEGHLKPSWIWQVPKPSPPLNIPHANTNADINANANNSDEDLSCRATSGEEVAVSIRAHWARCQARAEHHEEEVQDARGISAAPPDPQIQHGLRAYTNRQALVYSSPVNTCVDHWRTFLTQHSLGLEWLNLYPAKPAPEFISSELVDGPLDVDGDDNEQDAEVPTDQAFEERMRDREKILRACGLGKKIWIASRGSMQGKGVNKRWEQELWRPVGVE</sequence>
<reference evidence="2" key="2">
    <citation type="submission" date="2020-11" db="EMBL/GenBank/DDBJ databases">
        <authorList>
            <consortium name="DOE Joint Genome Institute"/>
            <person name="Kuo A."/>
            <person name="Miyauchi S."/>
            <person name="Kiss E."/>
            <person name="Drula E."/>
            <person name="Kohler A."/>
            <person name="Sanchez-Garcia M."/>
            <person name="Andreopoulos B."/>
            <person name="Barry K.W."/>
            <person name="Bonito G."/>
            <person name="Buee M."/>
            <person name="Carver A."/>
            <person name="Chen C."/>
            <person name="Cichocki N."/>
            <person name="Clum A."/>
            <person name="Culley D."/>
            <person name="Crous P.W."/>
            <person name="Fauchery L."/>
            <person name="Girlanda M."/>
            <person name="Hayes R."/>
            <person name="Keri Z."/>
            <person name="Labutti K."/>
            <person name="Lipzen A."/>
            <person name="Lombard V."/>
            <person name="Magnuson J."/>
            <person name="Maillard F."/>
            <person name="Morin E."/>
            <person name="Murat C."/>
            <person name="Nolan M."/>
            <person name="Ohm R."/>
            <person name="Pangilinan J."/>
            <person name="Pereira M."/>
            <person name="Perotto S."/>
            <person name="Peter M."/>
            <person name="Riley R."/>
            <person name="Sitrit Y."/>
            <person name="Stielow B."/>
            <person name="Szollosi G."/>
            <person name="Zifcakova L."/>
            <person name="Stursova M."/>
            <person name="Spatafora J.W."/>
            <person name="Tedersoo L."/>
            <person name="Vaario L.-M."/>
            <person name="Yamada A."/>
            <person name="Yan M."/>
            <person name="Wang P."/>
            <person name="Xu J."/>
            <person name="Bruns T."/>
            <person name="Baldrian P."/>
            <person name="Vilgalys R."/>
            <person name="Henrissat B."/>
            <person name="Grigoriev I.V."/>
            <person name="Hibbett D."/>
            <person name="Nagy L.G."/>
            <person name="Martin F.M."/>
        </authorList>
    </citation>
    <scope>NUCLEOTIDE SEQUENCE</scope>
    <source>
        <strain evidence="2">UH-Tt-Lm1</strain>
    </source>
</reference>
<dbReference type="PANTHER" id="PTHR33096:SF1">
    <property type="entry name" value="CXC1-LIKE CYSTEINE CLUSTER ASSOCIATED WITH KDZ TRANSPOSASES DOMAIN-CONTAINING PROTEIN"/>
    <property type="match status" value="1"/>
</dbReference>
<keyword evidence="3" id="KW-1185">Reference proteome</keyword>
<comment type="caution">
    <text evidence="2">The sequence shown here is derived from an EMBL/GenBank/DDBJ whole genome shotgun (WGS) entry which is preliminary data.</text>
</comment>
<dbReference type="EMBL" id="WIUZ02000001">
    <property type="protein sequence ID" value="KAF9792302.1"/>
    <property type="molecule type" value="Genomic_DNA"/>
</dbReference>
<reference evidence="2" key="1">
    <citation type="journal article" date="2020" name="Nat. Commun.">
        <title>Large-scale genome sequencing of mycorrhizal fungi provides insights into the early evolution of symbiotic traits.</title>
        <authorList>
            <person name="Miyauchi S."/>
            <person name="Kiss E."/>
            <person name="Kuo A."/>
            <person name="Drula E."/>
            <person name="Kohler A."/>
            <person name="Sanchez-Garcia M."/>
            <person name="Morin E."/>
            <person name="Andreopoulos B."/>
            <person name="Barry K.W."/>
            <person name="Bonito G."/>
            <person name="Buee M."/>
            <person name="Carver A."/>
            <person name="Chen C."/>
            <person name="Cichocki N."/>
            <person name="Clum A."/>
            <person name="Culley D."/>
            <person name="Crous P.W."/>
            <person name="Fauchery L."/>
            <person name="Girlanda M."/>
            <person name="Hayes R.D."/>
            <person name="Keri Z."/>
            <person name="LaButti K."/>
            <person name="Lipzen A."/>
            <person name="Lombard V."/>
            <person name="Magnuson J."/>
            <person name="Maillard F."/>
            <person name="Murat C."/>
            <person name="Nolan M."/>
            <person name="Ohm R.A."/>
            <person name="Pangilinan J."/>
            <person name="Pereira M.F."/>
            <person name="Perotto S."/>
            <person name="Peter M."/>
            <person name="Pfister S."/>
            <person name="Riley R."/>
            <person name="Sitrit Y."/>
            <person name="Stielow J.B."/>
            <person name="Szollosi G."/>
            <person name="Zifcakova L."/>
            <person name="Stursova M."/>
            <person name="Spatafora J.W."/>
            <person name="Tedersoo L."/>
            <person name="Vaario L.M."/>
            <person name="Yamada A."/>
            <person name="Yan M."/>
            <person name="Wang P."/>
            <person name="Xu J."/>
            <person name="Bruns T."/>
            <person name="Baldrian P."/>
            <person name="Vilgalys R."/>
            <person name="Dunand C."/>
            <person name="Henrissat B."/>
            <person name="Grigoriev I.V."/>
            <person name="Hibbett D."/>
            <person name="Nagy L.G."/>
            <person name="Martin F.M."/>
        </authorList>
    </citation>
    <scope>NUCLEOTIDE SEQUENCE</scope>
    <source>
        <strain evidence="2">UH-Tt-Lm1</strain>
    </source>
</reference>
<dbReference type="PANTHER" id="PTHR33096">
    <property type="entry name" value="CXC2 DOMAIN-CONTAINING PROTEIN"/>
    <property type="match status" value="1"/>
</dbReference>
<gene>
    <name evidence="2" type="ORF">BJ322DRAFT_1016123</name>
</gene>
<feature type="domain" description="CxC2-like cysteine cluster KDZ transposase-associated" evidence="1">
    <location>
        <begin position="122"/>
        <end position="229"/>
    </location>
</feature>
<organism evidence="2 3">
    <name type="scientific">Thelephora terrestris</name>
    <dbReference type="NCBI Taxonomy" id="56493"/>
    <lineage>
        <taxon>Eukaryota</taxon>
        <taxon>Fungi</taxon>
        <taxon>Dikarya</taxon>
        <taxon>Basidiomycota</taxon>
        <taxon>Agaricomycotina</taxon>
        <taxon>Agaricomycetes</taxon>
        <taxon>Thelephorales</taxon>
        <taxon>Thelephoraceae</taxon>
        <taxon>Thelephora</taxon>
    </lineage>
</organism>
<protein>
    <recommendedName>
        <fullName evidence="1">CxC2-like cysteine cluster KDZ transposase-associated domain-containing protein</fullName>
    </recommendedName>
</protein>
<proteinExistence type="predicted"/>
<dbReference type="OrthoDB" id="3257768at2759"/>
<evidence type="ECO:0000313" key="2">
    <source>
        <dbReference type="EMBL" id="KAF9792302.1"/>
    </source>
</evidence>
<evidence type="ECO:0000313" key="3">
    <source>
        <dbReference type="Proteomes" id="UP000736335"/>
    </source>
</evidence>
<dbReference type="Pfam" id="PF18758">
    <property type="entry name" value="KDZ"/>
    <property type="match status" value="1"/>
</dbReference>
<name>A0A9P6LC22_9AGAM</name>
<dbReference type="InterPro" id="IPR040521">
    <property type="entry name" value="KDZ"/>
</dbReference>
<dbReference type="AlphaFoldDB" id="A0A9P6LC22"/>
<accession>A0A9P6LC22</accession>
<dbReference type="Proteomes" id="UP000736335">
    <property type="component" value="Unassembled WGS sequence"/>
</dbReference>